<sequence length="248" mass="27616">MSTPPMFGSVVPLDREAHKKLHLRTDLSTVDKVKGLNSMFLTTVEFSEACKEFPIVFVRAGEAPKDGGKQPVAPLAVLGLKPGHNLFVEGDKWTANYAPAYVRRYPFMMAHIDDQGNMALCIDDQWAGFSDKDGQALFAADGEATEFLVNAKNFVESYERETERTRAACHELVELGILQDMRFESTNEAGNKVDVDGFMTVDEKKLAELDDATVVRLHRNGLLALLEMHRLSLGNMARLAQLQLARKD</sequence>
<gene>
    <name evidence="1" type="ORF">ABDJ40_05480</name>
</gene>
<accession>A0ABV0GAY6</accession>
<reference evidence="1 2" key="1">
    <citation type="submission" date="2024-05" db="EMBL/GenBank/DDBJ databases">
        <title>Roseateles sp. 2.12 16S ribosomal RNA gene Genome sequencing and assembly.</title>
        <authorList>
            <person name="Woo H."/>
        </authorList>
    </citation>
    <scope>NUCLEOTIDE SEQUENCE [LARGE SCALE GENOMIC DNA]</scope>
    <source>
        <strain evidence="1 2">2.12</strain>
    </source>
</reference>
<dbReference type="EMBL" id="JBDPZC010000001">
    <property type="protein sequence ID" value="MEO3712217.1"/>
    <property type="molecule type" value="Genomic_DNA"/>
</dbReference>
<keyword evidence="2" id="KW-1185">Reference proteome</keyword>
<name>A0ABV0GAY6_9BURK</name>
<organism evidence="1 2">
    <name type="scientific">Roseateles flavus</name>
    <dbReference type="NCBI Taxonomy" id="3149041"/>
    <lineage>
        <taxon>Bacteria</taxon>
        <taxon>Pseudomonadati</taxon>
        <taxon>Pseudomonadota</taxon>
        <taxon>Betaproteobacteria</taxon>
        <taxon>Burkholderiales</taxon>
        <taxon>Sphaerotilaceae</taxon>
        <taxon>Roseateles</taxon>
    </lineage>
</organism>
<evidence type="ECO:0000313" key="2">
    <source>
        <dbReference type="Proteomes" id="UP001462640"/>
    </source>
</evidence>
<protein>
    <submittedName>
        <fullName evidence="1">SapC family protein</fullName>
    </submittedName>
</protein>
<comment type="caution">
    <text evidence="1">The sequence shown here is derived from an EMBL/GenBank/DDBJ whole genome shotgun (WGS) entry which is preliminary data.</text>
</comment>
<evidence type="ECO:0000313" key="1">
    <source>
        <dbReference type="EMBL" id="MEO3712217.1"/>
    </source>
</evidence>
<dbReference type="RefSeq" id="WP_347607101.1">
    <property type="nucleotide sequence ID" value="NZ_JBDPZC010000001.1"/>
</dbReference>
<proteinExistence type="predicted"/>
<dbReference type="Pfam" id="PF07277">
    <property type="entry name" value="SapC"/>
    <property type="match status" value="1"/>
</dbReference>
<dbReference type="Proteomes" id="UP001462640">
    <property type="component" value="Unassembled WGS sequence"/>
</dbReference>
<dbReference type="InterPro" id="IPR010836">
    <property type="entry name" value="SapC"/>
</dbReference>